<keyword evidence="2" id="KW-1185">Reference proteome</keyword>
<dbReference type="eggNOG" id="COG1878">
    <property type="taxonomic scope" value="Bacteria"/>
</dbReference>
<dbReference type="Pfam" id="PF04199">
    <property type="entry name" value="Cyclase"/>
    <property type="match status" value="1"/>
</dbReference>
<dbReference type="AlphaFoldDB" id="A0A0A3IIN0"/>
<reference evidence="1 2" key="1">
    <citation type="submission" date="2014-02" db="EMBL/GenBank/DDBJ databases">
        <title>Draft genome sequence of Lysinibacillus odysseyi NBRC 100172.</title>
        <authorList>
            <person name="Zhang F."/>
            <person name="Wang G."/>
            <person name="Zhang L."/>
        </authorList>
    </citation>
    <scope>NUCLEOTIDE SEQUENCE [LARGE SCALE GENOMIC DNA]</scope>
    <source>
        <strain evidence="1 2">NBRC 100172</strain>
    </source>
</reference>
<dbReference type="Proteomes" id="UP000030437">
    <property type="component" value="Unassembled WGS sequence"/>
</dbReference>
<dbReference type="PANTHER" id="PTHR31118:SF12">
    <property type="entry name" value="CYCLASE-LIKE PROTEIN 2"/>
    <property type="match status" value="1"/>
</dbReference>
<gene>
    <name evidence="1" type="ORF">CD32_17645</name>
</gene>
<dbReference type="InterPro" id="IPR037175">
    <property type="entry name" value="KFase_sf"/>
</dbReference>
<organism evidence="1 2">
    <name type="scientific">Lysinibacillus odysseyi 34hs-1 = NBRC 100172</name>
    <dbReference type="NCBI Taxonomy" id="1220589"/>
    <lineage>
        <taxon>Bacteria</taxon>
        <taxon>Bacillati</taxon>
        <taxon>Bacillota</taxon>
        <taxon>Bacilli</taxon>
        <taxon>Bacillales</taxon>
        <taxon>Bacillaceae</taxon>
        <taxon>Lysinibacillus</taxon>
    </lineage>
</organism>
<comment type="caution">
    <text evidence="1">The sequence shown here is derived from an EMBL/GenBank/DDBJ whole genome shotgun (WGS) entry which is preliminary data.</text>
</comment>
<dbReference type="GO" id="GO:0004061">
    <property type="term" value="F:arylformamidase activity"/>
    <property type="evidence" value="ECO:0007669"/>
    <property type="project" value="InterPro"/>
</dbReference>
<dbReference type="EMBL" id="JPVP01000059">
    <property type="protein sequence ID" value="KGR82678.1"/>
    <property type="molecule type" value="Genomic_DNA"/>
</dbReference>
<dbReference type="OrthoDB" id="9796085at2"/>
<evidence type="ECO:0008006" key="3">
    <source>
        <dbReference type="Google" id="ProtNLM"/>
    </source>
</evidence>
<dbReference type="RefSeq" id="WP_036157071.1">
    <property type="nucleotide sequence ID" value="NZ_AVCX01000002.1"/>
</dbReference>
<dbReference type="SUPFAM" id="SSF102198">
    <property type="entry name" value="Putative cyclase"/>
    <property type="match status" value="1"/>
</dbReference>
<evidence type="ECO:0000313" key="1">
    <source>
        <dbReference type="EMBL" id="KGR82678.1"/>
    </source>
</evidence>
<dbReference type="GO" id="GO:0019441">
    <property type="term" value="P:L-tryptophan catabolic process to kynurenine"/>
    <property type="evidence" value="ECO:0007669"/>
    <property type="project" value="InterPro"/>
</dbReference>
<name>A0A0A3IIN0_9BACI</name>
<dbReference type="STRING" id="1220589.CD32_17645"/>
<evidence type="ECO:0000313" key="2">
    <source>
        <dbReference type="Proteomes" id="UP000030437"/>
    </source>
</evidence>
<sequence length="227" mass="25778">MKIIDLSVELFDGMISYTSHPPIVIREESTFANSGHRYQPPCEGFESRFLEMSDHSGTHIDAPIHFIREGQTVSEMDLSQCMGRAVLLDVSDFKAKDEPVSIDMLNRAEQQQHIVVEPQDIVLIRTRKGQWGDATFFEEAAFAPETGQWFVDKQIKAVGLDLANIDINDNMNRDVHMKILKLPIYIVENLTNLDQLPLNKKFHFQAVPLKLKNATASPVRALAFLEE</sequence>
<protein>
    <recommendedName>
        <fullName evidence="3">Cyclase</fullName>
    </recommendedName>
</protein>
<dbReference type="InterPro" id="IPR007325">
    <property type="entry name" value="KFase/CYL"/>
</dbReference>
<dbReference type="PANTHER" id="PTHR31118">
    <property type="entry name" value="CYCLASE-LIKE PROTEIN 2"/>
    <property type="match status" value="1"/>
</dbReference>
<dbReference type="Gene3D" id="3.50.30.50">
    <property type="entry name" value="Putative cyclase"/>
    <property type="match status" value="1"/>
</dbReference>
<proteinExistence type="predicted"/>
<accession>A0A0A3IIN0</accession>